<evidence type="ECO:0000313" key="1">
    <source>
        <dbReference type="EMBL" id="GAA5796367.1"/>
    </source>
</evidence>
<gene>
    <name evidence="1" type="ORF">HPULCUR_001738</name>
</gene>
<comment type="caution">
    <text evidence="1">The sequence shown here is derived from an EMBL/GenBank/DDBJ whole genome shotgun (WGS) entry which is preliminary data.</text>
</comment>
<keyword evidence="2" id="KW-1185">Reference proteome</keyword>
<dbReference type="Proteomes" id="UP001476247">
    <property type="component" value="Unassembled WGS sequence"/>
</dbReference>
<reference evidence="1 2" key="1">
    <citation type="submission" date="2024-04" db="EMBL/GenBank/DDBJ databases">
        <title>genome sequences of Mucor flavus KT1a and Helicostylum pulchrum KT1b strains isolation_sourced from the surface of a dry-aged beef.</title>
        <authorList>
            <person name="Toyotome T."/>
            <person name="Hosono M."/>
            <person name="Torimaru M."/>
            <person name="Fukuda K."/>
            <person name="Mikami N."/>
        </authorList>
    </citation>
    <scope>NUCLEOTIDE SEQUENCE [LARGE SCALE GENOMIC DNA]</scope>
    <source>
        <strain evidence="1 2">KT1b</strain>
    </source>
</reference>
<accession>A0ABP9XNL0</accession>
<protein>
    <submittedName>
        <fullName evidence="1">Uncharacterized protein</fullName>
    </submittedName>
</protein>
<evidence type="ECO:0000313" key="2">
    <source>
        <dbReference type="Proteomes" id="UP001476247"/>
    </source>
</evidence>
<dbReference type="EMBL" id="BAABUJ010000006">
    <property type="protein sequence ID" value="GAA5796367.1"/>
    <property type="molecule type" value="Genomic_DNA"/>
</dbReference>
<name>A0ABP9XNL0_9FUNG</name>
<proteinExistence type="predicted"/>
<sequence>MSINSFFNTRKSRNKNSIETNRFKQDVSAVSHFAAQAPQPVYEQLTKPTPATTNEEPLCKKSILYYLSPIKKNAEKEIGSVDEEISLPCRIRTNIPVSLLWKDILEDFDPDSQPNQFSLDSRLPLQPETMNISSRLENKRRILQDNDVTRNVRIRTRTYPVTLNQSVSFEDYLLEDTQEDLSRPLRLKLTLKQTNAFLLQIVNEVIILSDNRWFLNIIEASN</sequence>
<organism evidence="1 2">
    <name type="scientific">Helicostylum pulchrum</name>
    <dbReference type="NCBI Taxonomy" id="562976"/>
    <lineage>
        <taxon>Eukaryota</taxon>
        <taxon>Fungi</taxon>
        <taxon>Fungi incertae sedis</taxon>
        <taxon>Mucoromycota</taxon>
        <taxon>Mucoromycotina</taxon>
        <taxon>Mucoromycetes</taxon>
        <taxon>Mucorales</taxon>
        <taxon>Mucorineae</taxon>
        <taxon>Mucoraceae</taxon>
        <taxon>Helicostylum</taxon>
    </lineage>
</organism>